<comment type="caution">
    <text evidence="2">The sequence shown here is derived from an EMBL/GenBank/DDBJ whole genome shotgun (WGS) entry which is preliminary data.</text>
</comment>
<keyword evidence="1" id="KW-0472">Membrane</keyword>
<feature type="transmembrane region" description="Helical" evidence="1">
    <location>
        <begin position="417"/>
        <end position="437"/>
    </location>
</feature>
<gene>
    <name evidence="2" type="ORF">NFC73_00945</name>
</gene>
<feature type="transmembrane region" description="Helical" evidence="1">
    <location>
        <begin position="238"/>
        <end position="259"/>
    </location>
</feature>
<protein>
    <recommendedName>
        <fullName evidence="4">ABC-2 type transport system permease protein</fullName>
    </recommendedName>
</protein>
<evidence type="ECO:0000313" key="3">
    <source>
        <dbReference type="Proteomes" id="UP001524318"/>
    </source>
</evidence>
<feature type="transmembrane region" description="Helical" evidence="1">
    <location>
        <begin position="354"/>
        <end position="377"/>
    </location>
</feature>
<feature type="transmembrane region" description="Helical" evidence="1">
    <location>
        <begin position="294"/>
        <end position="312"/>
    </location>
</feature>
<name>A0ABT1LIN6_9MICC</name>
<feature type="transmembrane region" description="Helical" evidence="1">
    <location>
        <begin position="112"/>
        <end position="141"/>
    </location>
</feature>
<dbReference type="EMBL" id="JANCLV010000001">
    <property type="protein sequence ID" value="MCP8998305.1"/>
    <property type="molecule type" value="Genomic_DNA"/>
</dbReference>
<accession>A0ABT1LIN6</accession>
<reference evidence="2 3" key="1">
    <citation type="submission" date="2022-06" db="EMBL/GenBank/DDBJ databases">
        <title>Pseudarthrobacter sp. strain RMG13 Genome sequencing and assembly.</title>
        <authorList>
            <person name="Kim I."/>
        </authorList>
    </citation>
    <scope>NUCLEOTIDE SEQUENCE [LARGE SCALE GENOMIC DNA]</scope>
    <source>
        <strain evidence="2 3">RMG13</strain>
    </source>
</reference>
<feature type="transmembrane region" description="Helical" evidence="1">
    <location>
        <begin position="31"/>
        <end position="55"/>
    </location>
</feature>
<proteinExistence type="predicted"/>
<evidence type="ECO:0000313" key="2">
    <source>
        <dbReference type="EMBL" id="MCP8998305.1"/>
    </source>
</evidence>
<feature type="transmembrane region" description="Helical" evidence="1">
    <location>
        <begin position="184"/>
        <end position="203"/>
    </location>
</feature>
<sequence>MKASNTLLLVRLLSTYMRRRVLSHGLLRDSFFRLGIAAAAILTLAALTLFAFLFLSPVMGNAGTLEFLVRIASISTVNWTILAFLFVRVLFGRSSDMMAFTWQLPLTNRQRSAALTTFEALIILGIIGLVFVPASIAVVILTGFTGLIFILEGIAFPAVCAFTVLLIINNLVMRILNALRLSRIATLVSLVVCATLLGTFAAITQTLANVMSVDFLEQRPGYHFTDSFVTLGRTYGDFAAVIAFFVIAISTGIIAWLTIPDSYTTGRKFFGINFRHTWTSTELGWYVLAWIRRADTWLAIVGTYAVAAVLLVQAPNNLVYSVGILTTQALYHFSATRSLRRLPGTAGSAGRTLLLLLSSQVIGLVVVSLPIVVVAILTGTTLMQILLTLGSCISGVILLNLLGILFPQDRDNPFSAIVSYLVCLLIVATLVVVFGVIDLPATVSAVLIGVFHAAGLYYSLLGIRTATRKARYA</sequence>
<feature type="transmembrane region" description="Helical" evidence="1">
    <location>
        <begin position="147"/>
        <end position="172"/>
    </location>
</feature>
<keyword evidence="3" id="KW-1185">Reference proteome</keyword>
<feature type="transmembrane region" description="Helical" evidence="1">
    <location>
        <begin position="318"/>
        <end position="334"/>
    </location>
</feature>
<keyword evidence="1" id="KW-0812">Transmembrane</keyword>
<feature type="transmembrane region" description="Helical" evidence="1">
    <location>
        <begin position="443"/>
        <end position="463"/>
    </location>
</feature>
<evidence type="ECO:0000256" key="1">
    <source>
        <dbReference type="SAM" id="Phobius"/>
    </source>
</evidence>
<evidence type="ECO:0008006" key="4">
    <source>
        <dbReference type="Google" id="ProtNLM"/>
    </source>
</evidence>
<keyword evidence="1" id="KW-1133">Transmembrane helix</keyword>
<dbReference type="RefSeq" id="WP_254746918.1">
    <property type="nucleotide sequence ID" value="NZ_JANCLV010000001.1"/>
</dbReference>
<organism evidence="2 3">
    <name type="scientific">Pseudarthrobacter humi</name>
    <dbReference type="NCBI Taxonomy" id="2952523"/>
    <lineage>
        <taxon>Bacteria</taxon>
        <taxon>Bacillati</taxon>
        <taxon>Actinomycetota</taxon>
        <taxon>Actinomycetes</taxon>
        <taxon>Micrococcales</taxon>
        <taxon>Micrococcaceae</taxon>
        <taxon>Pseudarthrobacter</taxon>
    </lineage>
</organism>
<feature type="transmembrane region" description="Helical" evidence="1">
    <location>
        <begin position="67"/>
        <end position="91"/>
    </location>
</feature>
<feature type="transmembrane region" description="Helical" evidence="1">
    <location>
        <begin position="383"/>
        <end position="405"/>
    </location>
</feature>
<dbReference type="Proteomes" id="UP001524318">
    <property type="component" value="Unassembled WGS sequence"/>
</dbReference>